<dbReference type="OrthoDB" id="9779910at2"/>
<dbReference type="CDD" id="cd06223">
    <property type="entry name" value="PRTases_typeI"/>
    <property type="match status" value="1"/>
</dbReference>
<reference evidence="2 3" key="1">
    <citation type="submission" date="2017-06" db="EMBL/GenBank/DDBJ databases">
        <title>Description of Avrilella dinanensis gen. nov. sp. nov.</title>
        <authorList>
            <person name="Leyer C."/>
            <person name="Sassi M."/>
            <person name="Minet J."/>
            <person name="Kayal S."/>
            <person name="Cattoir V."/>
        </authorList>
    </citation>
    <scope>NUCLEOTIDE SEQUENCE [LARGE SCALE GENOMIC DNA]</scope>
    <source>
        <strain evidence="2 3">UR159</strain>
    </source>
</reference>
<dbReference type="Gene3D" id="3.40.50.2020">
    <property type="match status" value="1"/>
</dbReference>
<dbReference type="InterPro" id="IPR000836">
    <property type="entry name" value="PRTase_dom"/>
</dbReference>
<dbReference type="SUPFAM" id="SSF53271">
    <property type="entry name" value="PRTase-like"/>
    <property type="match status" value="1"/>
</dbReference>
<dbReference type="InterPro" id="IPR051910">
    <property type="entry name" value="ComF/GntX_DNA_util-trans"/>
</dbReference>
<comment type="caution">
    <text evidence="2">The sequence shown here is derived from an EMBL/GenBank/DDBJ whole genome shotgun (WGS) entry which is preliminary data.</text>
</comment>
<dbReference type="RefSeq" id="WP_100677032.1">
    <property type="nucleotide sequence ID" value="NZ_NIPO01000001.1"/>
</dbReference>
<gene>
    <name evidence="2" type="ORF">CDL10_02275</name>
</gene>
<dbReference type="EMBL" id="NIPO01000001">
    <property type="protein sequence ID" value="PJR03464.1"/>
    <property type="molecule type" value="Genomic_DNA"/>
</dbReference>
<proteinExistence type="inferred from homology"/>
<protein>
    <submittedName>
        <fullName evidence="2">Uncharacterized protein</fullName>
    </submittedName>
</protein>
<dbReference type="AlphaFoldDB" id="A0A2M9R3M3"/>
<evidence type="ECO:0000313" key="3">
    <source>
        <dbReference type="Proteomes" id="UP000231960"/>
    </source>
</evidence>
<dbReference type="PANTHER" id="PTHR47505:SF1">
    <property type="entry name" value="DNA UTILIZATION PROTEIN YHGH"/>
    <property type="match status" value="1"/>
</dbReference>
<comment type="similarity">
    <text evidence="1">Belongs to the ComF/GntX family.</text>
</comment>
<evidence type="ECO:0000256" key="1">
    <source>
        <dbReference type="ARBA" id="ARBA00008007"/>
    </source>
</evidence>
<dbReference type="InterPro" id="IPR029057">
    <property type="entry name" value="PRTase-like"/>
</dbReference>
<accession>A0A2M9R3M3</accession>
<dbReference type="Proteomes" id="UP000231960">
    <property type="component" value="Unassembled WGS sequence"/>
</dbReference>
<name>A0A2M9R3M3_9FLAO</name>
<organism evidence="2 3">
    <name type="scientific">Avrilella dinanensis</name>
    <dbReference type="NCBI Taxonomy" id="2008672"/>
    <lineage>
        <taxon>Bacteria</taxon>
        <taxon>Pseudomonadati</taxon>
        <taxon>Bacteroidota</taxon>
        <taxon>Flavobacteriia</taxon>
        <taxon>Flavobacteriales</taxon>
        <taxon>Flavobacteriaceae</taxon>
        <taxon>Avrilella</taxon>
    </lineage>
</organism>
<evidence type="ECO:0000313" key="2">
    <source>
        <dbReference type="EMBL" id="PJR03464.1"/>
    </source>
</evidence>
<dbReference type="PANTHER" id="PTHR47505">
    <property type="entry name" value="DNA UTILIZATION PROTEIN YHGH"/>
    <property type="match status" value="1"/>
</dbReference>
<sequence length="230" mass="26526">MWKNLLDLFVPNHCAGCDGTLLEGERILCMSCYHTLDFIPVGECGNHELIRQQFFGKVAVKEACGLLYYDKDKGITQNIIKNLKYRGREDIGDFLAELSWQSFKDTPLFNEIDFLCCVPLHHRKLKQRGYNQLHRFGKKISQLSGIPFRTDLLKRNFYEKSQTRKNIFSRSMGKKDKFILRPNLISPDANLLLIDDVITTGSTMEQVIKAIRRHQTGNVNVLCMASTYNT</sequence>
<keyword evidence="3" id="KW-1185">Reference proteome</keyword>